<reference evidence="2 3" key="1">
    <citation type="submission" date="2017-11" db="EMBL/GenBank/DDBJ databases">
        <title>De novo assembly and phasing of dikaryotic genomes from two isolates of Puccinia coronata f. sp. avenae, the causal agent of oat crown rust.</title>
        <authorList>
            <person name="Miller M.E."/>
            <person name="Zhang Y."/>
            <person name="Omidvar V."/>
            <person name="Sperschneider J."/>
            <person name="Schwessinger B."/>
            <person name="Raley C."/>
            <person name="Palmer J.M."/>
            <person name="Garnica D."/>
            <person name="Upadhyaya N."/>
            <person name="Rathjen J."/>
            <person name="Taylor J.M."/>
            <person name="Park R.F."/>
            <person name="Dodds P.N."/>
            <person name="Hirsch C.D."/>
            <person name="Kianian S.F."/>
            <person name="Figueroa M."/>
        </authorList>
    </citation>
    <scope>NUCLEOTIDE SEQUENCE [LARGE SCALE GENOMIC DNA]</scope>
    <source>
        <strain evidence="2">12NC29</strain>
    </source>
</reference>
<feature type="compositionally biased region" description="Polar residues" evidence="1">
    <location>
        <begin position="1"/>
        <end position="17"/>
    </location>
</feature>
<proteinExistence type="predicted"/>
<evidence type="ECO:0000256" key="1">
    <source>
        <dbReference type="SAM" id="MobiDB-lite"/>
    </source>
</evidence>
<protein>
    <submittedName>
        <fullName evidence="2">Uncharacterized protein</fullName>
    </submittedName>
</protein>
<dbReference type="InterPro" id="IPR052055">
    <property type="entry name" value="Hepadnavirus_pol/RT"/>
</dbReference>
<dbReference type="AlphaFoldDB" id="A0A2N5SU25"/>
<gene>
    <name evidence="2" type="ORF">PCANC_17512</name>
</gene>
<dbReference type="PANTHER" id="PTHR33050">
    <property type="entry name" value="REVERSE TRANSCRIPTASE DOMAIN-CONTAINING PROTEIN"/>
    <property type="match status" value="1"/>
</dbReference>
<sequence length="386" mass="43126">MVLTKASHNTLSQTSAGSPPPRKHTSADAARADMKANLKKELEAGQMFGPCNHAEVAQCFPFFQSRPLGSFINKLGFFDWEKVYRQIPTIADQWPFLMVQEFHNRLLLDTWLTSGGVAGSGSFGRLVDAWKDLMLQKFDLIHVFRWVDDSLFVCFPSSNTTMKSIVDCSTTLGVKTNKKKYSEFSHLQNFIGFLWNGLNKIVTLPPGKKEERLNQLAPFLTPAFESSKLIPDPDPTNIGSVGNTSTFFGISVIIGKRWGQLKWTNRTNKGDAPSIAWLETVAILVGILMLLQLGVTCGKLLTVYTDNNITLNAILKWSSKDHQVNKEWAVIQDILLAEHIDIHPVCITSVENRADGLSQHLRGTHAYKLCLPLSLPPNLLLLFTQM</sequence>
<organism evidence="2 3">
    <name type="scientific">Puccinia coronata f. sp. avenae</name>
    <dbReference type="NCBI Taxonomy" id="200324"/>
    <lineage>
        <taxon>Eukaryota</taxon>
        <taxon>Fungi</taxon>
        <taxon>Dikarya</taxon>
        <taxon>Basidiomycota</taxon>
        <taxon>Pucciniomycotina</taxon>
        <taxon>Pucciniomycetes</taxon>
        <taxon>Pucciniales</taxon>
        <taxon>Pucciniaceae</taxon>
        <taxon>Puccinia</taxon>
    </lineage>
</organism>
<accession>A0A2N5SU25</accession>
<evidence type="ECO:0000313" key="2">
    <source>
        <dbReference type="EMBL" id="PLW16726.1"/>
    </source>
</evidence>
<comment type="caution">
    <text evidence="2">The sequence shown here is derived from an EMBL/GenBank/DDBJ whole genome shotgun (WGS) entry which is preliminary data.</text>
</comment>
<evidence type="ECO:0000313" key="3">
    <source>
        <dbReference type="Proteomes" id="UP000235388"/>
    </source>
</evidence>
<dbReference type="STRING" id="200324.A0A2N5SU25"/>
<dbReference type="PANTHER" id="PTHR33050:SF7">
    <property type="entry name" value="RIBONUCLEASE H"/>
    <property type="match status" value="1"/>
</dbReference>
<dbReference type="Proteomes" id="UP000235388">
    <property type="component" value="Unassembled WGS sequence"/>
</dbReference>
<name>A0A2N5SU25_9BASI</name>
<keyword evidence="3" id="KW-1185">Reference proteome</keyword>
<feature type="region of interest" description="Disordered" evidence="1">
    <location>
        <begin position="1"/>
        <end position="30"/>
    </location>
</feature>
<dbReference type="EMBL" id="PGCJ01000864">
    <property type="protein sequence ID" value="PLW16726.1"/>
    <property type="molecule type" value="Genomic_DNA"/>
</dbReference>